<comment type="caution">
    <text evidence="1">The sequence shown here is derived from an EMBL/GenBank/DDBJ whole genome shotgun (WGS) entry which is preliminary data.</text>
</comment>
<dbReference type="Proteomes" id="UP001160148">
    <property type="component" value="Unassembled WGS sequence"/>
</dbReference>
<protein>
    <recommendedName>
        <fullName evidence="3">BED-type domain-containing protein</fullName>
    </recommendedName>
</protein>
<proteinExistence type="predicted"/>
<reference evidence="1 2" key="1">
    <citation type="submission" date="2023-01" db="EMBL/GenBank/DDBJ databases">
        <authorList>
            <person name="Whitehead M."/>
        </authorList>
    </citation>
    <scope>NUCLEOTIDE SEQUENCE [LARGE SCALE GENOMIC DNA]</scope>
</reference>
<gene>
    <name evidence="1" type="ORF">MEUPH1_LOCUS23886</name>
</gene>
<evidence type="ECO:0000313" key="2">
    <source>
        <dbReference type="Proteomes" id="UP001160148"/>
    </source>
</evidence>
<organism evidence="1 2">
    <name type="scientific">Macrosiphum euphorbiae</name>
    <name type="common">potato aphid</name>
    <dbReference type="NCBI Taxonomy" id="13131"/>
    <lineage>
        <taxon>Eukaryota</taxon>
        <taxon>Metazoa</taxon>
        <taxon>Ecdysozoa</taxon>
        <taxon>Arthropoda</taxon>
        <taxon>Hexapoda</taxon>
        <taxon>Insecta</taxon>
        <taxon>Pterygota</taxon>
        <taxon>Neoptera</taxon>
        <taxon>Paraneoptera</taxon>
        <taxon>Hemiptera</taxon>
        <taxon>Sternorrhyncha</taxon>
        <taxon>Aphidomorpha</taxon>
        <taxon>Aphidoidea</taxon>
        <taxon>Aphididae</taxon>
        <taxon>Macrosiphini</taxon>
        <taxon>Macrosiphum</taxon>
    </lineage>
</organism>
<evidence type="ECO:0000313" key="1">
    <source>
        <dbReference type="EMBL" id="CAI6369674.1"/>
    </source>
</evidence>
<evidence type="ECO:0008006" key="3">
    <source>
        <dbReference type="Google" id="ProtNLM"/>
    </source>
</evidence>
<keyword evidence="2" id="KW-1185">Reference proteome</keyword>
<name>A0AAV0XM56_9HEMI</name>
<sequence>MIKKDCNGHQINQWAARKSAHEIFCKICSTTMNVTLKGFQALNQHSNSSKHKEHSKTKLALNQLRLSTATTSDDQPLEATVKSTLKLFNPNDCAKRAELIWVMKMVTSNFSASSCTDIASIFN</sequence>
<dbReference type="EMBL" id="CARXXK010000018">
    <property type="protein sequence ID" value="CAI6369674.1"/>
    <property type="molecule type" value="Genomic_DNA"/>
</dbReference>
<accession>A0AAV0XM56</accession>
<dbReference type="AlphaFoldDB" id="A0AAV0XM56"/>